<comment type="caution">
    <text evidence="3">The sequence shown here is derived from an EMBL/GenBank/DDBJ whole genome shotgun (WGS) entry which is preliminary data.</text>
</comment>
<dbReference type="Proteomes" id="UP001237642">
    <property type="component" value="Unassembled WGS sequence"/>
</dbReference>
<reference evidence="3" key="1">
    <citation type="submission" date="2023-02" db="EMBL/GenBank/DDBJ databases">
        <title>Genome of toxic invasive species Heracleum sosnowskyi carries increased number of genes despite the absence of recent whole-genome duplications.</title>
        <authorList>
            <person name="Schelkunov M."/>
            <person name="Shtratnikova V."/>
            <person name="Makarenko M."/>
            <person name="Klepikova A."/>
            <person name="Omelchenko D."/>
            <person name="Novikova G."/>
            <person name="Obukhova E."/>
            <person name="Bogdanov V."/>
            <person name="Penin A."/>
            <person name="Logacheva M."/>
        </authorList>
    </citation>
    <scope>NUCLEOTIDE SEQUENCE</scope>
    <source>
        <strain evidence="3">Hsosn_3</strain>
        <tissue evidence="3">Leaf</tissue>
    </source>
</reference>
<feature type="domain" description="Replication protein A 70 kDa DNA-binding subunit B/D first OB fold" evidence="2">
    <location>
        <begin position="566"/>
        <end position="672"/>
    </location>
</feature>
<evidence type="ECO:0000259" key="2">
    <source>
        <dbReference type="Pfam" id="PF02721"/>
    </source>
</evidence>
<protein>
    <recommendedName>
        <fullName evidence="2">Replication protein A 70 kDa DNA-binding subunit B/D first OB fold domain-containing protein</fullName>
    </recommendedName>
</protein>
<evidence type="ECO:0000313" key="4">
    <source>
        <dbReference type="Proteomes" id="UP001237642"/>
    </source>
</evidence>
<keyword evidence="4" id="KW-1185">Reference proteome</keyword>
<sequence>MEEVHQSGKSDNLFTKEDMILGYTNSKTRKRKLKQIGKENIPANSSSPPSTNTRRSNFNTPPLMSRSYIHNATPFSVNPGSRFNQKSAPVRKSPLSDITNIGCSLPNAQKNVGKVKSILKEFESSRNLFDHDFNMDDQGSNELYDDQIENSIVDPLESTDDEIDLDDATEDYWNDIAEEEDCDNFLDSDDVVETAGATLDTHAKQSTKHIVPEDYATLGPPSIKCSKCNAQMWKEERVNKNVTKGLPIFSMCCKKGEVKLPAQLPTPSYLSMLYADQQKGPSFERSIRLYNSMFSFTSTGGNVDHSINSGRGPYIYRLNGQNHHVFGSLIPDDGETPKFCQLYIYNTTNEVNNRLRWVNVSDEQVVDAEIVQGLITMLDETNELVETFRMARDRFENNDLVDLKVQLKVCRSESGRENHISATDEVAGIMIDSSDYSSGCRDIIIETRMNRLERVSYIYPKLMALQYPLLFPNGEDGYHNKIPFQSSDPESNKDRDFMSMKDYYSHHLQVRENEAITPRLGGRLFQQSKRELVQQQTITTPNYRIEYKLKTYHRESHNYLQMDLNKYDTIQSLDTSTFNWKCRLRAQAVWKAMNNKTKEFWGLNFLFIDDSNGRIHAFSNAKYCEDLLKSIVEGEIYIISNFKVKDFLGDETYRPVRNQKHIYFTQNTKVLKDEIDGLTIEKYAFDIFHMADVEKAVNDNRFLIDFVGKVQNLQPKITTTKNNQEKVLLKFDISDGRNRVKVTFFDEFGEQVEEKLKKVQDEDIFIIISCAKVGRYDGCEIELLRDNGKFCCTKCNRIIPHPDKRFRVGTLCSDKTGSIKIIFGDAEITRLIDTTVFNIHAECLHEAAEEEFPQVLKQFLNQEYTITLDIKKQNVENGSTVFEAVRILPKGDMSESCNTNKESMNLNENGSLRHESEVEDNMTQTPQTANSSNKTRGRKLENAILFSDNDDSPQPN</sequence>
<dbReference type="AlphaFoldDB" id="A0AAD8J142"/>
<dbReference type="CDD" id="cd04480">
    <property type="entry name" value="RPA1_DBD_A_like"/>
    <property type="match status" value="1"/>
</dbReference>
<feature type="region of interest" description="Disordered" evidence="1">
    <location>
        <begin position="25"/>
        <end position="62"/>
    </location>
</feature>
<dbReference type="InterPro" id="IPR003871">
    <property type="entry name" value="RFA1B/D_OB_1st"/>
</dbReference>
<dbReference type="Gene3D" id="2.40.50.140">
    <property type="entry name" value="Nucleic acid-binding proteins"/>
    <property type="match status" value="2"/>
</dbReference>
<dbReference type="Pfam" id="PF02721">
    <property type="entry name" value="DUF223"/>
    <property type="match status" value="1"/>
</dbReference>
<organism evidence="3 4">
    <name type="scientific">Heracleum sosnowskyi</name>
    <dbReference type="NCBI Taxonomy" id="360622"/>
    <lineage>
        <taxon>Eukaryota</taxon>
        <taxon>Viridiplantae</taxon>
        <taxon>Streptophyta</taxon>
        <taxon>Embryophyta</taxon>
        <taxon>Tracheophyta</taxon>
        <taxon>Spermatophyta</taxon>
        <taxon>Magnoliopsida</taxon>
        <taxon>eudicotyledons</taxon>
        <taxon>Gunneridae</taxon>
        <taxon>Pentapetalae</taxon>
        <taxon>asterids</taxon>
        <taxon>campanulids</taxon>
        <taxon>Apiales</taxon>
        <taxon>Apiaceae</taxon>
        <taxon>Apioideae</taxon>
        <taxon>apioid superclade</taxon>
        <taxon>Tordylieae</taxon>
        <taxon>Tordyliinae</taxon>
        <taxon>Heracleum</taxon>
    </lineage>
</organism>
<dbReference type="PANTHER" id="PTHR45786">
    <property type="entry name" value="DNA BINDING PROTEIN-LIKE"/>
    <property type="match status" value="1"/>
</dbReference>
<reference evidence="3" key="2">
    <citation type="submission" date="2023-05" db="EMBL/GenBank/DDBJ databases">
        <authorList>
            <person name="Schelkunov M.I."/>
        </authorList>
    </citation>
    <scope>NUCLEOTIDE SEQUENCE</scope>
    <source>
        <strain evidence="3">Hsosn_3</strain>
        <tissue evidence="3">Leaf</tissue>
    </source>
</reference>
<dbReference type="EMBL" id="JAUIZM010000003">
    <property type="protein sequence ID" value="KAK1395391.1"/>
    <property type="molecule type" value="Genomic_DNA"/>
</dbReference>
<evidence type="ECO:0000313" key="3">
    <source>
        <dbReference type="EMBL" id="KAK1395391.1"/>
    </source>
</evidence>
<proteinExistence type="predicted"/>
<feature type="compositionally biased region" description="Low complexity" evidence="1">
    <location>
        <begin position="44"/>
        <end position="57"/>
    </location>
</feature>
<dbReference type="PANTHER" id="PTHR45786:SF74">
    <property type="entry name" value="ATP-DEPENDENT DNA HELICASE"/>
    <property type="match status" value="1"/>
</dbReference>
<accession>A0AAD8J142</accession>
<feature type="compositionally biased region" description="Polar residues" evidence="1">
    <location>
        <begin position="921"/>
        <end position="934"/>
    </location>
</feature>
<gene>
    <name evidence="3" type="ORF">POM88_014447</name>
</gene>
<dbReference type="SUPFAM" id="SSF50249">
    <property type="entry name" value="Nucleic acid-binding proteins"/>
    <property type="match status" value="3"/>
</dbReference>
<name>A0AAD8J142_9APIA</name>
<feature type="region of interest" description="Disordered" evidence="1">
    <location>
        <begin position="914"/>
        <end position="956"/>
    </location>
</feature>
<evidence type="ECO:0000256" key="1">
    <source>
        <dbReference type="SAM" id="MobiDB-lite"/>
    </source>
</evidence>
<dbReference type="InterPro" id="IPR012340">
    <property type="entry name" value="NA-bd_OB-fold"/>
</dbReference>